<dbReference type="InterPro" id="IPR002711">
    <property type="entry name" value="HNH"/>
</dbReference>
<comment type="caution">
    <text evidence="2">The sequence shown here is derived from an EMBL/GenBank/DDBJ whole genome shotgun (WGS) entry which is preliminary data.</text>
</comment>
<sequence length="196" mass="22867">MALIREPVKFDSDMLDAIAGFGTSSDYYAGMWESEALLHVRRHVREYYREAQRLKCAYCGNQVSSRSAVAAPIEHIVPKSEHPRFMFEPRNLCVVCADCNEYKSNKATTQSELVLAKKRVRYPTKTDAFRVVHPHYDTYEEHIFKSGRIYLPLTPKGSWTIYVCELNRFFIRFGRCDELISDIELVKMQEKFFSES</sequence>
<keyword evidence="2" id="KW-0378">Hydrolase</keyword>
<dbReference type="Pfam" id="PF01844">
    <property type="entry name" value="HNH"/>
    <property type="match status" value="1"/>
</dbReference>
<dbReference type="GO" id="GO:0004519">
    <property type="term" value="F:endonuclease activity"/>
    <property type="evidence" value="ECO:0007669"/>
    <property type="project" value="UniProtKB-KW"/>
</dbReference>
<dbReference type="Gene3D" id="1.10.30.50">
    <property type="match status" value="1"/>
</dbReference>
<reference evidence="2 3" key="1">
    <citation type="submission" date="2023-07" db="EMBL/GenBank/DDBJ databases">
        <title>Sorghum-associated microbial communities from plants grown in Nebraska, USA.</title>
        <authorList>
            <person name="Schachtman D."/>
        </authorList>
    </citation>
    <scope>NUCLEOTIDE SEQUENCE [LARGE SCALE GENOMIC DNA]</scope>
    <source>
        <strain evidence="2 3">CC60</strain>
    </source>
</reference>
<evidence type="ECO:0000313" key="3">
    <source>
        <dbReference type="Proteomes" id="UP001237737"/>
    </source>
</evidence>
<protein>
    <submittedName>
        <fullName evidence="2">5-methylcytosine-specific restriction endonuclease McrA</fullName>
    </submittedName>
</protein>
<evidence type="ECO:0000259" key="1">
    <source>
        <dbReference type="SMART" id="SM00507"/>
    </source>
</evidence>
<accession>A0ABT9T2P2</accession>
<gene>
    <name evidence="2" type="ORF">J2T07_003760</name>
</gene>
<evidence type="ECO:0000313" key="2">
    <source>
        <dbReference type="EMBL" id="MDQ0011546.1"/>
    </source>
</evidence>
<organism evidence="2 3">
    <name type="scientific">Luteibacter jiangsuensis</name>
    <dbReference type="NCBI Taxonomy" id="637577"/>
    <lineage>
        <taxon>Bacteria</taxon>
        <taxon>Pseudomonadati</taxon>
        <taxon>Pseudomonadota</taxon>
        <taxon>Gammaproteobacteria</taxon>
        <taxon>Lysobacterales</taxon>
        <taxon>Rhodanobacteraceae</taxon>
        <taxon>Luteibacter</taxon>
    </lineage>
</organism>
<dbReference type="EMBL" id="JAUSSK010000006">
    <property type="protein sequence ID" value="MDQ0011546.1"/>
    <property type="molecule type" value="Genomic_DNA"/>
</dbReference>
<keyword evidence="3" id="KW-1185">Reference proteome</keyword>
<proteinExistence type="predicted"/>
<keyword evidence="2" id="KW-0255">Endonuclease</keyword>
<dbReference type="InterPro" id="IPR003615">
    <property type="entry name" value="HNH_nuc"/>
</dbReference>
<keyword evidence="2" id="KW-0540">Nuclease</keyword>
<feature type="domain" description="HNH nuclease" evidence="1">
    <location>
        <begin position="43"/>
        <end position="101"/>
    </location>
</feature>
<dbReference type="Proteomes" id="UP001237737">
    <property type="component" value="Unassembled WGS sequence"/>
</dbReference>
<name>A0ABT9T2P2_9GAMM</name>
<dbReference type="SMART" id="SM00507">
    <property type="entry name" value="HNHc"/>
    <property type="match status" value="1"/>
</dbReference>